<dbReference type="Pfam" id="PF07596">
    <property type="entry name" value="SBP_bac_10"/>
    <property type="match status" value="1"/>
</dbReference>
<protein>
    <submittedName>
        <fullName evidence="3">DUF1559 domain-containing protein</fullName>
    </submittedName>
</protein>
<dbReference type="NCBIfam" id="TIGR04294">
    <property type="entry name" value="pre_pil_HX9DG"/>
    <property type="match status" value="1"/>
</dbReference>
<dbReference type="EMBL" id="QPEX01000011">
    <property type="protein sequence ID" value="RCS52945.1"/>
    <property type="molecule type" value="Genomic_DNA"/>
</dbReference>
<dbReference type="OrthoDB" id="248324at2"/>
<dbReference type="Pfam" id="PF07963">
    <property type="entry name" value="N_methyl"/>
    <property type="match status" value="1"/>
</dbReference>
<keyword evidence="1" id="KW-0472">Membrane</keyword>
<dbReference type="InterPro" id="IPR027558">
    <property type="entry name" value="Pre_pil_HX9DG_C"/>
</dbReference>
<evidence type="ECO:0000259" key="2">
    <source>
        <dbReference type="Pfam" id="PF07596"/>
    </source>
</evidence>
<dbReference type="InterPro" id="IPR045584">
    <property type="entry name" value="Pilin-like"/>
</dbReference>
<dbReference type="InterPro" id="IPR012902">
    <property type="entry name" value="N_methyl_site"/>
</dbReference>
<dbReference type="PROSITE" id="PS00409">
    <property type="entry name" value="PROKAR_NTER_METHYL"/>
    <property type="match status" value="1"/>
</dbReference>
<evidence type="ECO:0000313" key="3">
    <source>
        <dbReference type="EMBL" id="RCS52945.1"/>
    </source>
</evidence>
<evidence type="ECO:0000256" key="1">
    <source>
        <dbReference type="SAM" id="Phobius"/>
    </source>
</evidence>
<keyword evidence="1" id="KW-1133">Transmembrane helix</keyword>
<dbReference type="NCBIfam" id="TIGR02532">
    <property type="entry name" value="IV_pilin_GFxxxE"/>
    <property type="match status" value="1"/>
</dbReference>
<dbReference type="PANTHER" id="PTHR30093:SF2">
    <property type="entry name" value="TYPE II SECRETION SYSTEM PROTEIN H"/>
    <property type="match status" value="1"/>
</dbReference>
<feature type="transmembrane region" description="Helical" evidence="1">
    <location>
        <begin position="6"/>
        <end position="31"/>
    </location>
</feature>
<sequence length="343" mass="38291">MPTRRSGFTLVELLVVIAIIGVLIALLLPAVQQAREAARRMECTNNLKQFGLGIHNWHDTYKKIPPLVLHSGRASMFVQILPQMEQGNAYEILNGGNQDTTNKTYLGMHMETNWDRLNQREREALAGISYMTCPSRRTSTEAIRDTGTGRGPLSDYAMVAIRYDIALVNDTSDSTEAEWWNHHNSKDNYHVTMLKSAFVVAKPDLSQAVEDNQYAMAKPRHSFARITDGLSNTALVGEKDVTANEFGRCCGGTDNADGSWLFNDGSWREYNVARNIRHRFGRGANDTGDQTDPDREVGFGSWHPGIVQFLLADGSVTNLTVNTPELIRRQYGHCSDGTVISRQ</sequence>
<reference evidence="3 4" key="1">
    <citation type="submission" date="2018-07" db="EMBL/GenBank/DDBJ databases">
        <title>Comparative genomes isolates from brazilian mangrove.</title>
        <authorList>
            <person name="De Araujo J.E."/>
            <person name="Taketani R.G."/>
            <person name="Silva M.C.P."/>
            <person name="Lourenco M.V."/>
            <person name="Oliveira V.M."/>
            <person name="Andreote F.D."/>
        </authorList>
    </citation>
    <scope>NUCLEOTIDE SEQUENCE [LARGE SCALE GENOMIC DNA]</scope>
    <source>
        <strain evidence="3 4">HEX PRIS-MGV</strain>
    </source>
</reference>
<evidence type="ECO:0000313" key="4">
    <source>
        <dbReference type="Proteomes" id="UP000253562"/>
    </source>
</evidence>
<accession>A0A368KTH5</accession>
<dbReference type="SUPFAM" id="SSF54523">
    <property type="entry name" value="Pili subunits"/>
    <property type="match status" value="1"/>
</dbReference>
<dbReference type="RefSeq" id="WP_114368369.1">
    <property type="nucleotide sequence ID" value="NZ_QPEX01000011.1"/>
</dbReference>
<name>A0A368KTH5_9BACT</name>
<dbReference type="InterPro" id="IPR011453">
    <property type="entry name" value="DUF1559"/>
</dbReference>
<gene>
    <name evidence="3" type="ORF">DTL42_09005</name>
</gene>
<organism evidence="3 4">
    <name type="scientific">Bremerella cremea</name>
    <dbReference type="NCBI Taxonomy" id="1031537"/>
    <lineage>
        <taxon>Bacteria</taxon>
        <taxon>Pseudomonadati</taxon>
        <taxon>Planctomycetota</taxon>
        <taxon>Planctomycetia</taxon>
        <taxon>Pirellulales</taxon>
        <taxon>Pirellulaceae</taxon>
        <taxon>Bremerella</taxon>
    </lineage>
</organism>
<dbReference type="AlphaFoldDB" id="A0A368KTH5"/>
<comment type="caution">
    <text evidence="3">The sequence shown here is derived from an EMBL/GenBank/DDBJ whole genome shotgun (WGS) entry which is preliminary data.</text>
</comment>
<feature type="domain" description="DUF1559" evidence="2">
    <location>
        <begin position="32"/>
        <end position="323"/>
    </location>
</feature>
<dbReference type="Proteomes" id="UP000253562">
    <property type="component" value="Unassembled WGS sequence"/>
</dbReference>
<keyword evidence="1" id="KW-0812">Transmembrane</keyword>
<dbReference type="Gene3D" id="3.30.700.10">
    <property type="entry name" value="Glycoprotein, Type 4 Pilin"/>
    <property type="match status" value="1"/>
</dbReference>
<dbReference type="PANTHER" id="PTHR30093">
    <property type="entry name" value="GENERAL SECRETION PATHWAY PROTEIN G"/>
    <property type="match status" value="1"/>
</dbReference>
<proteinExistence type="predicted"/>